<feature type="region of interest" description="Disordered" evidence="1">
    <location>
        <begin position="126"/>
        <end position="149"/>
    </location>
</feature>
<accession>A0A835WWW4</accession>
<name>A0A835WWW4_9CHLO</name>
<feature type="compositionally biased region" description="Low complexity" evidence="1">
    <location>
        <begin position="70"/>
        <end position="79"/>
    </location>
</feature>
<dbReference type="Proteomes" id="UP000613740">
    <property type="component" value="Unassembled WGS sequence"/>
</dbReference>
<gene>
    <name evidence="2" type="ORF">HYH02_000767</name>
</gene>
<feature type="compositionally biased region" description="Basic residues" evidence="1">
    <location>
        <begin position="80"/>
        <end position="92"/>
    </location>
</feature>
<evidence type="ECO:0000256" key="1">
    <source>
        <dbReference type="SAM" id="MobiDB-lite"/>
    </source>
</evidence>
<feature type="compositionally biased region" description="Basic and acidic residues" evidence="1">
    <location>
        <begin position="35"/>
        <end position="62"/>
    </location>
</feature>
<comment type="caution">
    <text evidence="2">The sequence shown here is derived from an EMBL/GenBank/DDBJ whole genome shotgun (WGS) entry which is preliminary data.</text>
</comment>
<evidence type="ECO:0000313" key="3">
    <source>
        <dbReference type="Proteomes" id="UP000613740"/>
    </source>
</evidence>
<evidence type="ECO:0000313" key="2">
    <source>
        <dbReference type="EMBL" id="KAG2454939.1"/>
    </source>
</evidence>
<feature type="compositionally biased region" description="Gly residues" evidence="1">
    <location>
        <begin position="138"/>
        <end position="149"/>
    </location>
</feature>
<organism evidence="2 3">
    <name type="scientific">Chlamydomonas schloesseri</name>
    <dbReference type="NCBI Taxonomy" id="2026947"/>
    <lineage>
        <taxon>Eukaryota</taxon>
        <taxon>Viridiplantae</taxon>
        <taxon>Chlorophyta</taxon>
        <taxon>core chlorophytes</taxon>
        <taxon>Chlorophyceae</taxon>
        <taxon>CS clade</taxon>
        <taxon>Chlamydomonadales</taxon>
        <taxon>Chlamydomonadaceae</taxon>
        <taxon>Chlamydomonas</taxon>
    </lineage>
</organism>
<dbReference type="AlphaFoldDB" id="A0A835WWW4"/>
<feature type="region of interest" description="Disordered" evidence="1">
    <location>
        <begin position="1"/>
        <end position="114"/>
    </location>
</feature>
<reference evidence="2" key="1">
    <citation type="journal article" date="2020" name="bioRxiv">
        <title>Comparative genomics of Chlamydomonas.</title>
        <authorList>
            <person name="Craig R.J."/>
            <person name="Hasan A.R."/>
            <person name="Ness R.W."/>
            <person name="Keightley P.D."/>
        </authorList>
    </citation>
    <scope>NUCLEOTIDE SEQUENCE</scope>
    <source>
        <strain evidence="2">CCAP 11/173</strain>
    </source>
</reference>
<feature type="compositionally biased region" description="Basic and acidic residues" evidence="1">
    <location>
        <begin position="103"/>
        <end position="114"/>
    </location>
</feature>
<feature type="compositionally biased region" description="Low complexity" evidence="1">
    <location>
        <begin position="126"/>
        <end position="137"/>
    </location>
</feature>
<proteinExistence type="predicted"/>
<sequence>MSTEQERSGRSKMQQMQDDQPRQAGGAGDTTQPAAERDSLYKRLMDPHSDFPEPALKGEHLNKVMNDWMPSGASPASSPSKKKGGSKTHGSKRLPVAGVRGGVEAKDEPNDVNHDVGEFHAKVISSHGHAHTAASASGFGGGGEGAATS</sequence>
<dbReference type="EMBL" id="JAEHOD010000001">
    <property type="protein sequence ID" value="KAG2454939.1"/>
    <property type="molecule type" value="Genomic_DNA"/>
</dbReference>
<protein>
    <submittedName>
        <fullName evidence="2">Uncharacterized protein</fullName>
    </submittedName>
</protein>
<dbReference type="OrthoDB" id="540818at2759"/>
<keyword evidence="3" id="KW-1185">Reference proteome</keyword>